<sequence length="168" mass="17442">MSPIMSLRIDERARSCHGSALLRGASCPVCGQAGQAAIDSLGVLTLVVLIVGALMVATTQVAANVEAELRCAVDSIGAEAAEPTCGEPAATRGTTDDERFVDPPDFSALQKYHVTTADGRLYEMELGLDGGVQLDPSLEHDGNQFDPSLGDAGGEEKAPVCRAGNEEN</sequence>
<evidence type="ECO:0000313" key="3">
    <source>
        <dbReference type="EMBL" id="MFD2025191.1"/>
    </source>
</evidence>
<gene>
    <name evidence="3" type="ORF">ACFSL2_06675</name>
</gene>
<reference evidence="4" key="1">
    <citation type="journal article" date="2019" name="Int. J. Syst. Evol. Microbiol.">
        <title>The Global Catalogue of Microorganisms (GCM) 10K type strain sequencing project: providing services to taxonomists for standard genome sequencing and annotation.</title>
        <authorList>
            <consortium name="The Broad Institute Genomics Platform"/>
            <consortium name="The Broad Institute Genome Sequencing Center for Infectious Disease"/>
            <person name="Wu L."/>
            <person name="Ma J."/>
        </authorList>
    </citation>
    <scope>NUCLEOTIDE SEQUENCE [LARGE SCALE GENOMIC DNA]</scope>
    <source>
        <strain evidence="4">CCM 7043</strain>
    </source>
</reference>
<dbReference type="RefSeq" id="WP_377197099.1">
    <property type="nucleotide sequence ID" value="NZ_JBHUHF010000001.1"/>
</dbReference>
<dbReference type="Proteomes" id="UP001597338">
    <property type="component" value="Unassembled WGS sequence"/>
</dbReference>
<keyword evidence="4" id="KW-1185">Reference proteome</keyword>
<comment type="caution">
    <text evidence="3">The sequence shown here is derived from an EMBL/GenBank/DDBJ whole genome shotgun (WGS) entry which is preliminary data.</text>
</comment>
<feature type="region of interest" description="Disordered" evidence="1">
    <location>
        <begin position="82"/>
        <end position="103"/>
    </location>
</feature>
<accession>A0ABW4V320</accession>
<organism evidence="3 4">
    <name type="scientific">Promicromonospora aerolata</name>
    <dbReference type="NCBI Taxonomy" id="195749"/>
    <lineage>
        <taxon>Bacteria</taxon>
        <taxon>Bacillati</taxon>
        <taxon>Actinomycetota</taxon>
        <taxon>Actinomycetes</taxon>
        <taxon>Micrococcales</taxon>
        <taxon>Promicromonosporaceae</taxon>
        <taxon>Promicromonospora</taxon>
    </lineage>
</organism>
<name>A0ABW4V320_9MICO</name>
<keyword evidence="2" id="KW-1133">Transmembrane helix</keyword>
<protein>
    <submittedName>
        <fullName evidence="3">Uncharacterized protein</fullName>
    </submittedName>
</protein>
<feature type="transmembrane region" description="Helical" evidence="2">
    <location>
        <begin position="41"/>
        <end position="63"/>
    </location>
</feature>
<proteinExistence type="predicted"/>
<keyword evidence="2" id="KW-0812">Transmembrane</keyword>
<evidence type="ECO:0000256" key="2">
    <source>
        <dbReference type="SAM" id="Phobius"/>
    </source>
</evidence>
<evidence type="ECO:0000313" key="4">
    <source>
        <dbReference type="Proteomes" id="UP001597338"/>
    </source>
</evidence>
<dbReference type="EMBL" id="JBHUHF010000001">
    <property type="protein sequence ID" value="MFD2025191.1"/>
    <property type="molecule type" value="Genomic_DNA"/>
</dbReference>
<feature type="region of interest" description="Disordered" evidence="1">
    <location>
        <begin position="133"/>
        <end position="168"/>
    </location>
</feature>
<keyword evidence="2" id="KW-0472">Membrane</keyword>
<evidence type="ECO:0000256" key="1">
    <source>
        <dbReference type="SAM" id="MobiDB-lite"/>
    </source>
</evidence>